<protein>
    <submittedName>
        <fullName evidence="2">Germinal-center associated nuclear protein</fullName>
    </submittedName>
</protein>
<dbReference type="Gene3D" id="1.25.40.990">
    <property type="match status" value="1"/>
</dbReference>
<comment type="caution">
    <text evidence="2">The sequence shown here is derived from an EMBL/GenBank/DDBJ whole genome shotgun (WGS) entry which is preliminary data.</text>
</comment>
<dbReference type="InterPro" id="IPR005062">
    <property type="entry name" value="SAC3/GANP/THP3_conserved"/>
</dbReference>
<dbReference type="Proteomes" id="UP001626550">
    <property type="component" value="Unassembled WGS sequence"/>
</dbReference>
<gene>
    <name evidence="2" type="primary">MCM3AP</name>
    <name evidence="2" type="ORF">Ciccas_004320</name>
</gene>
<evidence type="ECO:0000259" key="1">
    <source>
        <dbReference type="Pfam" id="PF03399"/>
    </source>
</evidence>
<feature type="domain" description="SAC3/GANP/THP3 conserved" evidence="1">
    <location>
        <begin position="272"/>
        <end position="578"/>
    </location>
</feature>
<dbReference type="PANTHER" id="PTHR12436:SF3">
    <property type="entry name" value="GERMINAL-CENTER ASSOCIATED NUCLEAR PROTEIN"/>
    <property type="match status" value="1"/>
</dbReference>
<accession>A0ABD2QBW3</accession>
<sequence>MGLFDALGTDNQVNSSGGGLFANAVGSSLFGNKETQDSIPPSCFGVLSPPASKGTYPSEVKFSDDFENDLQKIEDVEVTASLNAENVGSEPRLSMPSPAKSPFKLVLKLNSMPQAYLSKEYVKNVLNKIGEITKVSLKPINDSAYVSFVDQKNVAVAKNYILSEEGKAFLPNVKPSITRIYSNSQNSYMVQPSPAYTSPTKPPEKSVVILPPSQPKLALIPPKTMFVSTLQPFVVDSLSVQEQRIQELEQHAVLDRKNRYSSSVLKGICGDMCPELERYLRSIRKQISYFEATPESLADNSPTLTWKLDHHRAVKDYSRSSADQALPLPRELRPVPVLTRTINYLLAAIVDRPELEEGRSLWKAWYEFLWTRTRAIRKDIVQQRLCTSETARILEIIVRFHIFAAVRLIEEDSQSFDQRINSENLTKCLQTLKEMYSDLHNQVPDEADFQQMCPNEAEFRAYMILMKLNDNNVLNEVQKLTPRVRKSPQVEHAVSVYHAVSENNYIRFFRRMKQAPFLTSCVMHRYCNQIRGEALVRMASAFSVGEAQFPITILKENLAFEDNQEAVNFCESWGIPISNEGQFIIFSRNKPPTHPLYQTQIRPINVIEYKRHGLYLSSIFNAGMVVDPNWAELKPCENSFAHQPSIPEPIPVLVPITHPQLSTKPQASSACIELFASQFFDSLLTSVIDQEAHFLARTQWLSATVSRDIALTLETSVVESLIRQSLDSILKQRQQSIQSACYEISQDLLDTVVMADLKQVASDCLNKNSLSQNILDSLIVECCCSVAHCELTKHLMDELSETAVRVFGGERPSLDRQVPAKVERHRILSLQSRQNTPNVDLYFLVMRFLFTKSSTKRWLQKARKQAHEKRRCEIARNMVTGPSLKKDPLLLTMGRKSRFSRNNRRFLLQTREDTKPETLPLLPEEVLQKGHNLVLVVNSESVPSEVHTWITLSVDLLALPVKTSLEELASSDRVLCVGRPKLQHLQILARITTRVACLQFASIKVEPEEVDPRVRCFPFVGSIPRASWTQELKEALLWLQQDDQKVETCTKEKKKRKHSKRTLQRFLDEILLSPLEQLRLSWMQRGLFSPLPQFLLQKLALFCHQFDHPTGQKVNALRLDWETTWETAVEAWMEYLEALVPLDVLRETTTLLREARKEFEQEYQVMPLGICVPWMELLGVLLQSLVLDVQDEVMTERPEVEEMLDQFLRGELAKDTTDAQLSVEKTIDICFQASFKRQVKESLENQPPAPPSSVLDRLQSLKSKLDNVEAIQSEISFLSNSEF</sequence>
<proteinExistence type="predicted"/>
<dbReference type="PANTHER" id="PTHR12436">
    <property type="entry name" value="80 KDA MCM3-ASSOCIATED PROTEIN"/>
    <property type="match status" value="1"/>
</dbReference>
<evidence type="ECO:0000313" key="2">
    <source>
        <dbReference type="EMBL" id="KAL3317027.1"/>
    </source>
</evidence>
<dbReference type="Pfam" id="PF03399">
    <property type="entry name" value="SAC3_GANP"/>
    <property type="match status" value="1"/>
</dbReference>
<evidence type="ECO:0000313" key="3">
    <source>
        <dbReference type="Proteomes" id="UP001626550"/>
    </source>
</evidence>
<organism evidence="2 3">
    <name type="scientific">Cichlidogyrus casuarinus</name>
    <dbReference type="NCBI Taxonomy" id="1844966"/>
    <lineage>
        <taxon>Eukaryota</taxon>
        <taxon>Metazoa</taxon>
        <taxon>Spiralia</taxon>
        <taxon>Lophotrochozoa</taxon>
        <taxon>Platyhelminthes</taxon>
        <taxon>Monogenea</taxon>
        <taxon>Monopisthocotylea</taxon>
        <taxon>Dactylogyridea</taxon>
        <taxon>Ancyrocephalidae</taxon>
        <taxon>Cichlidogyrus</taxon>
    </lineage>
</organism>
<keyword evidence="3" id="KW-1185">Reference proteome</keyword>
<dbReference type="EMBL" id="JBJKFK010000444">
    <property type="protein sequence ID" value="KAL3317027.1"/>
    <property type="molecule type" value="Genomic_DNA"/>
</dbReference>
<dbReference type="InterPro" id="IPR045107">
    <property type="entry name" value="SAC3/GANP/THP3"/>
</dbReference>
<reference evidence="2 3" key="1">
    <citation type="submission" date="2024-11" db="EMBL/GenBank/DDBJ databases">
        <title>Adaptive evolution of stress response genes in parasites aligns with host niche diversity.</title>
        <authorList>
            <person name="Hahn C."/>
            <person name="Resl P."/>
        </authorList>
    </citation>
    <scope>NUCLEOTIDE SEQUENCE [LARGE SCALE GENOMIC DNA]</scope>
    <source>
        <strain evidence="2">EGGRZ-B1_66</strain>
        <tissue evidence="2">Body</tissue>
    </source>
</reference>
<name>A0ABD2QBW3_9PLAT</name>